<feature type="domain" description="C2H2-type" evidence="9">
    <location>
        <begin position="274"/>
        <end position="297"/>
    </location>
</feature>
<evidence type="ECO:0000259" key="9">
    <source>
        <dbReference type="PROSITE" id="PS50157"/>
    </source>
</evidence>
<dbReference type="Pfam" id="PF00096">
    <property type="entry name" value="zf-C2H2"/>
    <property type="match status" value="6"/>
</dbReference>
<dbReference type="PROSITE" id="PS50157">
    <property type="entry name" value="ZINC_FINGER_C2H2_2"/>
    <property type="match status" value="7"/>
</dbReference>
<feature type="domain" description="C2H2-type" evidence="9">
    <location>
        <begin position="206"/>
        <end position="229"/>
    </location>
</feature>
<dbReference type="GO" id="GO:0008270">
    <property type="term" value="F:zinc ion binding"/>
    <property type="evidence" value="ECO:0007669"/>
    <property type="project" value="UniProtKB-KW"/>
</dbReference>
<feature type="compositionally biased region" description="Low complexity" evidence="8">
    <location>
        <begin position="169"/>
        <end position="179"/>
    </location>
</feature>
<dbReference type="PANTHER" id="PTHR24406">
    <property type="entry name" value="TRANSCRIPTIONAL REPRESSOR CTCFL-RELATED"/>
    <property type="match status" value="1"/>
</dbReference>
<dbReference type="PROSITE" id="PS00028">
    <property type="entry name" value="ZINC_FINGER_C2H2_1"/>
    <property type="match status" value="7"/>
</dbReference>
<organism evidence="10 11">
    <name type="scientific">Folsomia candida</name>
    <name type="common">Springtail</name>
    <dbReference type="NCBI Taxonomy" id="158441"/>
    <lineage>
        <taxon>Eukaryota</taxon>
        <taxon>Metazoa</taxon>
        <taxon>Ecdysozoa</taxon>
        <taxon>Arthropoda</taxon>
        <taxon>Hexapoda</taxon>
        <taxon>Collembola</taxon>
        <taxon>Entomobryomorpha</taxon>
        <taxon>Isotomoidea</taxon>
        <taxon>Isotomidae</taxon>
        <taxon>Proisotominae</taxon>
        <taxon>Folsomia</taxon>
    </lineage>
</organism>
<evidence type="ECO:0000256" key="3">
    <source>
        <dbReference type="ARBA" id="ARBA00022737"/>
    </source>
</evidence>
<keyword evidence="2" id="KW-0479">Metal-binding</keyword>
<evidence type="ECO:0000256" key="1">
    <source>
        <dbReference type="ARBA" id="ARBA00004123"/>
    </source>
</evidence>
<dbReference type="Proteomes" id="UP000198287">
    <property type="component" value="Unassembled WGS sequence"/>
</dbReference>
<dbReference type="AlphaFoldDB" id="A0A226E9A7"/>
<proteinExistence type="predicted"/>
<evidence type="ECO:0000313" key="10">
    <source>
        <dbReference type="EMBL" id="OXA54135.1"/>
    </source>
</evidence>
<dbReference type="InterPro" id="IPR036236">
    <property type="entry name" value="Znf_C2H2_sf"/>
</dbReference>
<evidence type="ECO:0000256" key="5">
    <source>
        <dbReference type="ARBA" id="ARBA00022833"/>
    </source>
</evidence>
<evidence type="ECO:0000256" key="6">
    <source>
        <dbReference type="ARBA" id="ARBA00023242"/>
    </source>
</evidence>
<sequence>MPPSSCCSCSVPIISGELAKNEICVPTDNLNFEIVPDEEGAEFETVKIVTILKTIFSLTSVNFETFMCHDCAECVQKLYLIYKEFEKLIQHHSSLGRALMEARKRRDLDVATAKEEINICKIENIIDDGGHDDSDESLEVPIKQEFQSWDEFGVNCYAGIKPDLKIENSSSQSEEQSFSGDEHDDDDHTHEEEEIAQPISQFSPRKVCPICSKSYANPSHLQRHWDNVHPTHTFPAEPPPPYKCEYPNCSKSYVRRHDFDLHSKRHDSDKGTDIRCPTCSKTFRFASSLSRHISLTHKSLVTKYRCPEDSCSRTFARKDQLVTHHNTKHATSSAIKLVHSDLSNLEKELPNGSEDLKSKIFLRNVPPTVRTGPTGRKKARNCVLCGKSVTNMGAHLKTHKDPEDRVRHPCDICGSTFATRSGLTDHVESLHKDVVPHLCHHCGKSFKRRRDLGAHVKLHEGVGVEKQFGCDLCGKMFSRKSNLKAHGVQVHKILQVGEPNGGVE</sequence>
<dbReference type="Gene3D" id="3.30.160.60">
    <property type="entry name" value="Classic Zinc Finger"/>
    <property type="match status" value="4"/>
</dbReference>
<comment type="caution">
    <text evidence="10">The sequence shown here is derived from an EMBL/GenBank/DDBJ whole genome shotgun (WGS) entry which is preliminary data.</text>
</comment>
<keyword evidence="5" id="KW-0862">Zinc</keyword>
<feature type="domain" description="C2H2-type" evidence="9">
    <location>
        <begin position="242"/>
        <end position="271"/>
    </location>
</feature>
<protein>
    <submittedName>
        <fullName evidence="10">Zinc finger and BTB domain-containing protein 17</fullName>
    </submittedName>
</protein>
<dbReference type="SUPFAM" id="SSF57667">
    <property type="entry name" value="beta-beta-alpha zinc fingers"/>
    <property type="match status" value="4"/>
</dbReference>
<name>A0A226E9A7_FOLCA</name>
<feature type="domain" description="C2H2-type" evidence="9">
    <location>
        <begin position="408"/>
        <end position="436"/>
    </location>
</feature>
<reference evidence="10 11" key="1">
    <citation type="submission" date="2015-12" db="EMBL/GenBank/DDBJ databases">
        <title>The genome of Folsomia candida.</title>
        <authorList>
            <person name="Faddeeva A."/>
            <person name="Derks M.F."/>
            <person name="Anvar Y."/>
            <person name="Smit S."/>
            <person name="Van Straalen N."/>
            <person name="Roelofs D."/>
        </authorList>
    </citation>
    <scope>NUCLEOTIDE SEQUENCE [LARGE SCALE GENOMIC DNA]</scope>
    <source>
        <strain evidence="10 11">VU population</strain>
        <tissue evidence="10">Whole body</tissue>
    </source>
</reference>
<evidence type="ECO:0000256" key="8">
    <source>
        <dbReference type="SAM" id="MobiDB-lite"/>
    </source>
</evidence>
<dbReference type="OrthoDB" id="3437960at2759"/>
<keyword evidence="4 7" id="KW-0863">Zinc-finger</keyword>
<dbReference type="SMART" id="SM00355">
    <property type="entry name" value="ZnF_C2H2"/>
    <property type="match status" value="8"/>
</dbReference>
<dbReference type="InterPro" id="IPR050888">
    <property type="entry name" value="ZnF_C2H2-type_TF"/>
</dbReference>
<dbReference type="InterPro" id="IPR013087">
    <property type="entry name" value="Znf_C2H2_type"/>
</dbReference>
<feature type="domain" description="C2H2-type" evidence="9">
    <location>
        <begin position="304"/>
        <end position="334"/>
    </location>
</feature>
<comment type="subcellular location">
    <subcellularLocation>
        <location evidence="1">Nucleus</location>
    </subcellularLocation>
</comment>
<evidence type="ECO:0000256" key="4">
    <source>
        <dbReference type="ARBA" id="ARBA00022771"/>
    </source>
</evidence>
<feature type="domain" description="C2H2-type" evidence="9">
    <location>
        <begin position="437"/>
        <end position="461"/>
    </location>
</feature>
<evidence type="ECO:0000256" key="2">
    <source>
        <dbReference type="ARBA" id="ARBA00022723"/>
    </source>
</evidence>
<keyword evidence="11" id="KW-1185">Reference proteome</keyword>
<evidence type="ECO:0000313" key="11">
    <source>
        <dbReference type="Proteomes" id="UP000198287"/>
    </source>
</evidence>
<keyword evidence="6" id="KW-0539">Nucleus</keyword>
<dbReference type="GO" id="GO:0005634">
    <property type="term" value="C:nucleus"/>
    <property type="evidence" value="ECO:0007669"/>
    <property type="project" value="UniProtKB-SubCell"/>
</dbReference>
<gene>
    <name evidence="10" type="ORF">Fcan01_10643</name>
</gene>
<dbReference type="OMA" id="KHVCDMC"/>
<dbReference type="FunFam" id="3.30.160.60:FF:000100">
    <property type="entry name" value="Zinc finger 45-like"/>
    <property type="match status" value="1"/>
</dbReference>
<dbReference type="EMBL" id="LNIX01000005">
    <property type="protein sequence ID" value="OXA54135.1"/>
    <property type="molecule type" value="Genomic_DNA"/>
</dbReference>
<feature type="region of interest" description="Disordered" evidence="8">
    <location>
        <begin position="167"/>
        <end position="199"/>
    </location>
</feature>
<feature type="domain" description="C2H2-type" evidence="9">
    <location>
        <begin position="468"/>
        <end position="491"/>
    </location>
</feature>
<keyword evidence="3" id="KW-0677">Repeat</keyword>
<accession>A0A226E9A7</accession>
<evidence type="ECO:0000256" key="7">
    <source>
        <dbReference type="PROSITE-ProRule" id="PRU00042"/>
    </source>
</evidence>